<protein>
    <submittedName>
        <fullName evidence="2">Uncharacterized protein</fullName>
    </submittedName>
</protein>
<proteinExistence type="predicted"/>
<accession>A0A0C3IBG9</accession>
<evidence type="ECO:0000256" key="1">
    <source>
        <dbReference type="SAM" id="MobiDB-lite"/>
    </source>
</evidence>
<evidence type="ECO:0000313" key="2">
    <source>
        <dbReference type="EMBL" id="KIN94397.1"/>
    </source>
</evidence>
<dbReference type="EMBL" id="KN832099">
    <property type="protein sequence ID" value="KIN94397.1"/>
    <property type="molecule type" value="Genomic_DNA"/>
</dbReference>
<dbReference type="HOGENOM" id="CLU_2961821_0_0_1"/>
<dbReference type="OrthoDB" id="2708357at2759"/>
<dbReference type="InParanoid" id="A0A0C3IBG9"/>
<feature type="compositionally biased region" description="Polar residues" evidence="1">
    <location>
        <begin position="19"/>
        <end position="30"/>
    </location>
</feature>
<gene>
    <name evidence="2" type="ORF">M404DRAFT_35081</name>
</gene>
<feature type="region of interest" description="Disordered" evidence="1">
    <location>
        <begin position="1"/>
        <end position="65"/>
    </location>
</feature>
<reference evidence="3" key="2">
    <citation type="submission" date="2015-01" db="EMBL/GenBank/DDBJ databases">
        <title>Evolutionary Origins and Diversification of the Mycorrhizal Mutualists.</title>
        <authorList>
            <consortium name="DOE Joint Genome Institute"/>
            <consortium name="Mycorrhizal Genomics Consortium"/>
            <person name="Kohler A."/>
            <person name="Kuo A."/>
            <person name="Nagy L.G."/>
            <person name="Floudas D."/>
            <person name="Copeland A."/>
            <person name="Barry K.W."/>
            <person name="Cichocki N."/>
            <person name="Veneault-Fourrey C."/>
            <person name="LaButti K."/>
            <person name="Lindquist E.A."/>
            <person name="Lipzen A."/>
            <person name="Lundell T."/>
            <person name="Morin E."/>
            <person name="Murat C."/>
            <person name="Riley R."/>
            <person name="Ohm R."/>
            <person name="Sun H."/>
            <person name="Tunlid A."/>
            <person name="Henrissat B."/>
            <person name="Grigoriev I.V."/>
            <person name="Hibbett D.S."/>
            <person name="Martin F."/>
        </authorList>
    </citation>
    <scope>NUCLEOTIDE SEQUENCE [LARGE SCALE GENOMIC DNA]</scope>
    <source>
        <strain evidence="3">Marx 270</strain>
    </source>
</reference>
<feature type="compositionally biased region" description="Basic and acidic residues" evidence="1">
    <location>
        <begin position="8"/>
        <end position="17"/>
    </location>
</feature>
<evidence type="ECO:0000313" key="3">
    <source>
        <dbReference type="Proteomes" id="UP000054217"/>
    </source>
</evidence>
<sequence>MASNEGQEAERSGKVASDKSGQAGNRQSGDQKGVQGSKAGVAKAKDGDWTQKLLKLSGAGEQGRC</sequence>
<dbReference type="Proteomes" id="UP000054217">
    <property type="component" value="Unassembled WGS sequence"/>
</dbReference>
<organism evidence="2 3">
    <name type="scientific">Pisolithus tinctorius Marx 270</name>
    <dbReference type="NCBI Taxonomy" id="870435"/>
    <lineage>
        <taxon>Eukaryota</taxon>
        <taxon>Fungi</taxon>
        <taxon>Dikarya</taxon>
        <taxon>Basidiomycota</taxon>
        <taxon>Agaricomycotina</taxon>
        <taxon>Agaricomycetes</taxon>
        <taxon>Agaricomycetidae</taxon>
        <taxon>Boletales</taxon>
        <taxon>Sclerodermatineae</taxon>
        <taxon>Pisolithaceae</taxon>
        <taxon>Pisolithus</taxon>
    </lineage>
</organism>
<name>A0A0C3IBG9_PISTI</name>
<keyword evidence="3" id="KW-1185">Reference proteome</keyword>
<dbReference type="AlphaFoldDB" id="A0A0C3IBG9"/>
<reference evidence="2 3" key="1">
    <citation type="submission" date="2014-04" db="EMBL/GenBank/DDBJ databases">
        <authorList>
            <consortium name="DOE Joint Genome Institute"/>
            <person name="Kuo A."/>
            <person name="Kohler A."/>
            <person name="Costa M.D."/>
            <person name="Nagy L.G."/>
            <person name="Floudas D."/>
            <person name="Copeland A."/>
            <person name="Barry K.W."/>
            <person name="Cichocki N."/>
            <person name="Veneault-Fourrey C."/>
            <person name="LaButti K."/>
            <person name="Lindquist E.A."/>
            <person name="Lipzen A."/>
            <person name="Lundell T."/>
            <person name="Morin E."/>
            <person name="Murat C."/>
            <person name="Sun H."/>
            <person name="Tunlid A."/>
            <person name="Henrissat B."/>
            <person name="Grigoriev I.V."/>
            <person name="Hibbett D.S."/>
            <person name="Martin F."/>
            <person name="Nordberg H.P."/>
            <person name="Cantor M.N."/>
            <person name="Hua S.X."/>
        </authorList>
    </citation>
    <scope>NUCLEOTIDE SEQUENCE [LARGE SCALE GENOMIC DNA]</scope>
    <source>
        <strain evidence="2 3">Marx 270</strain>
    </source>
</reference>